<keyword evidence="3" id="KW-0408">Iron</keyword>
<dbReference type="PANTHER" id="PTHR24960:SF80">
    <property type="entry name" value="FERREDOXIN"/>
    <property type="match status" value="1"/>
</dbReference>
<dbReference type="InterPro" id="IPR029039">
    <property type="entry name" value="Flavoprotein-like_sf"/>
</dbReference>
<feature type="domain" description="4Fe-4S ferredoxin-type" evidence="5">
    <location>
        <begin position="216"/>
        <end position="243"/>
    </location>
</feature>
<gene>
    <name evidence="6" type="ORF">DSLASN_31490</name>
</gene>
<accession>A0ABM7PIY4</accession>
<dbReference type="InterPro" id="IPR017896">
    <property type="entry name" value="4Fe4S_Fe-S-bd"/>
</dbReference>
<evidence type="ECO:0000256" key="1">
    <source>
        <dbReference type="ARBA" id="ARBA00022485"/>
    </source>
</evidence>
<keyword evidence="4" id="KW-0411">Iron-sulfur</keyword>
<sequence length="266" mass="28253">MNIEAAHLICYSPTRTTFTTLEAIADGMKLPATRSLDLTLPAQAPNDEIVILSDVAIIGVPVYAGRVAPVAAKRLKSIKGNNTPAVIVVVYGNRHYDDALMELKKLAEGSGFVIVAAAAFIGEHSYSSPEKPVAAGRPDGEDKHAARQFGAQVKTKLNAARDLSGLPPLDLPGTLPEGPYMGPSNIAPETDPELCTLCGQCAECCPTGAITVSEAITTDASLCTFCCACLKTCPEDAIRIGFPKVLEKVDLLYTHCQARREPELFL</sequence>
<keyword evidence="2" id="KW-0479">Metal-binding</keyword>
<dbReference type="Proteomes" id="UP001320148">
    <property type="component" value="Chromosome"/>
</dbReference>
<organism evidence="6 7">
    <name type="scientific">Desulfoluna limicola</name>
    <dbReference type="NCBI Taxonomy" id="2810562"/>
    <lineage>
        <taxon>Bacteria</taxon>
        <taxon>Pseudomonadati</taxon>
        <taxon>Thermodesulfobacteriota</taxon>
        <taxon>Desulfobacteria</taxon>
        <taxon>Desulfobacterales</taxon>
        <taxon>Desulfolunaceae</taxon>
        <taxon>Desulfoluna</taxon>
    </lineage>
</organism>
<reference evidence="6 7" key="1">
    <citation type="submission" date="2021-02" db="EMBL/GenBank/DDBJ databases">
        <title>Complete genome of Desulfoluna sp. strain ASN36.</title>
        <authorList>
            <person name="Takahashi A."/>
            <person name="Kojima H."/>
            <person name="Fukui M."/>
        </authorList>
    </citation>
    <scope>NUCLEOTIDE SEQUENCE [LARGE SCALE GENOMIC DNA]</scope>
    <source>
        <strain evidence="6 7">ASN36</strain>
    </source>
</reference>
<evidence type="ECO:0000313" key="6">
    <source>
        <dbReference type="EMBL" id="BCS97517.1"/>
    </source>
</evidence>
<dbReference type="Pfam" id="PF00037">
    <property type="entry name" value="Fer4"/>
    <property type="match status" value="2"/>
</dbReference>
<keyword evidence="7" id="KW-1185">Reference proteome</keyword>
<dbReference type="InterPro" id="IPR050157">
    <property type="entry name" value="PSI_iron-sulfur_center"/>
</dbReference>
<protein>
    <submittedName>
        <fullName evidence="6">(Fe-S)-binding protein</fullName>
    </submittedName>
</protein>
<evidence type="ECO:0000259" key="5">
    <source>
        <dbReference type="PROSITE" id="PS51379"/>
    </source>
</evidence>
<evidence type="ECO:0000313" key="7">
    <source>
        <dbReference type="Proteomes" id="UP001320148"/>
    </source>
</evidence>
<dbReference type="RefSeq" id="WP_236888936.1">
    <property type="nucleotide sequence ID" value="NZ_AP024488.1"/>
</dbReference>
<dbReference type="SUPFAM" id="SSF54862">
    <property type="entry name" value="4Fe-4S ferredoxins"/>
    <property type="match status" value="1"/>
</dbReference>
<evidence type="ECO:0000256" key="3">
    <source>
        <dbReference type="ARBA" id="ARBA00023004"/>
    </source>
</evidence>
<keyword evidence="1" id="KW-0004">4Fe-4S</keyword>
<dbReference type="PROSITE" id="PS51379">
    <property type="entry name" value="4FE4S_FER_2"/>
    <property type="match status" value="2"/>
</dbReference>
<dbReference type="Gene3D" id="3.30.70.20">
    <property type="match status" value="1"/>
</dbReference>
<dbReference type="SUPFAM" id="SSF52218">
    <property type="entry name" value="Flavoproteins"/>
    <property type="match status" value="1"/>
</dbReference>
<dbReference type="PANTHER" id="PTHR24960">
    <property type="entry name" value="PHOTOSYSTEM I IRON-SULFUR CENTER-RELATED"/>
    <property type="match status" value="1"/>
</dbReference>
<evidence type="ECO:0000256" key="2">
    <source>
        <dbReference type="ARBA" id="ARBA00022723"/>
    </source>
</evidence>
<proteinExistence type="predicted"/>
<dbReference type="Gene3D" id="3.40.50.360">
    <property type="match status" value="1"/>
</dbReference>
<feature type="domain" description="4Fe-4S ferredoxin-type" evidence="5">
    <location>
        <begin position="186"/>
        <end position="215"/>
    </location>
</feature>
<evidence type="ECO:0000256" key="4">
    <source>
        <dbReference type="ARBA" id="ARBA00023014"/>
    </source>
</evidence>
<name>A0ABM7PIY4_9BACT</name>
<dbReference type="EMBL" id="AP024488">
    <property type="protein sequence ID" value="BCS97517.1"/>
    <property type="molecule type" value="Genomic_DNA"/>
</dbReference>